<dbReference type="Pfam" id="PF18962">
    <property type="entry name" value="Por_Secre_tail"/>
    <property type="match status" value="1"/>
</dbReference>
<dbReference type="Proteomes" id="UP000186026">
    <property type="component" value="Unassembled WGS sequence"/>
</dbReference>
<keyword evidence="4" id="KW-1185">Reference proteome</keyword>
<protein>
    <submittedName>
        <fullName evidence="3">Por secretion system C-terminal sorting domain-containing protein</fullName>
    </submittedName>
</protein>
<dbReference type="Gene3D" id="2.60.120.260">
    <property type="entry name" value="Galactose-binding domain-like"/>
    <property type="match status" value="1"/>
</dbReference>
<name>A0A1N7PX94_9BACT</name>
<dbReference type="EMBL" id="FTOP01000022">
    <property type="protein sequence ID" value="SIT15216.1"/>
    <property type="molecule type" value="Genomic_DNA"/>
</dbReference>
<evidence type="ECO:0000256" key="1">
    <source>
        <dbReference type="SAM" id="SignalP"/>
    </source>
</evidence>
<sequence>MKNFTILLSIMFVCFFELNAQTQMTLPVNFNEADVNYGVIGFEGAENSEIVEDPTDANNNVVRVVRSNTAATFAGTTVTAVPNGVQTGFASPIPFTATDTRMSVRVWSPDAGIQVRLKVEDFQDPTKSVETEATSTVAGDWETLVFNFANQAQGTEALNLNNNFNKATIFFNFGVDGQTAGEKTYYFDDMAFVTGGGDNGGNDGDSENLPTIPVDFESDDLTYEFLDFEGGVLSRIANPQINEDNNSAFVGQMVKGPGAVFAGSVMPLASPMDFSQGKTVRVKVFMPRVGAKLLFKVENQNNPDINFERELTGTVANQWETLDFDYSAINTAQSYQKIVLIFDLGTAGDGSANFTYLIDDIQIVDTAGDGGGETDPNQMDLPVTFDEAEINYGVIGFEGAENSEIVEDPTDANNKVVRVVRSNTAATFAGTTVTGVPNGVQTGFASPIPFTATDTRMSVRVWSPDAGIQVRLKVEDFQDPTKSVETEATSTVAGDWETLVFNFANQAQGTEALNLNNNFNKATIFFNFGVDGQTAGEKTYYFDDMIFGEPDIDECDGLETPSISISGQGTEVITLTSSSEEGNQWFLDGNPIEGATSQSIEVSTFGVFSVQVTIGDCISEFSDNVSLIVNSLEINPNREVKVYPNPVENTLNISGLQEDVRSLQVFDVSGRLLPITFEYQEGVYQGDVANLGKGLYILWIQQGNRSFPVKVMKK</sequence>
<feature type="domain" description="Secretion system C-terminal sorting" evidence="2">
    <location>
        <begin position="642"/>
        <end position="707"/>
    </location>
</feature>
<evidence type="ECO:0000313" key="3">
    <source>
        <dbReference type="EMBL" id="SIT15216.1"/>
    </source>
</evidence>
<dbReference type="AlphaFoldDB" id="A0A1N7PX94"/>
<accession>A0A1N7PX94</accession>
<dbReference type="RefSeq" id="WP_175606692.1">
    <property type="nucleotide sequence ID" value="NZ_FTOP01000022.1"/>
</dbReference>
<gene>
    <name evidence="3" type="ORF">SAMN05421761_12228</name>
</gene>
<evidence type="ECO:0000313" key="4">
    <source>
        <dbReference type="Proteomes" id="UP000186026"/>
    </source>
</evidence>
<reference evidence="4" key="1">
    <citation type="submission" date="2017-01" db="EMBL/GenBank/DDBJ databases">
        <authorList>
            <person name="Varghese N."/>
            <person name="Submissions S."/>
        </authorList>
    </citation>
    <scope>NUCLEOTIDE SEQUENCE [LARGE SCALE GENOMIC DNA]</scope>
    <source>
        <strain evidence="4">DSM 46698</strain>
    </source>
</reference>
<evidence type="ECO:0000259" key="2">
    <source>
        <dbReference type="Pfam" id="PF18962"/>
    </source>
</evidence>
<dbReference type="InterPro" id="IPR026444">
    <property type="entry name" value="Secre_tail"/>
</dbReference>
<dbReference type="NCBIfam" id="TIGR04183">
    <property type="entry name" value="Por_Secre_tail"/>
    <property type="match status" value="1"/>
</dbReference>
<keyword evidence="1" id="KW-0732">Signal</keyword>
<dbReference type="STRING" id="529505.SAMN05421761_12228"/>
<feature type="chain" id="PRO_5012523668" evidence="1">
    <location>
        <begin position="21"/>
        <end position="714"/>
    </location>
</feature>
<organism evidence="3 4">
    <name type="scientific">Belliella pelovolcani</name>
    <dbReference type="NCBI Taxonomy" id="529505"/>
    <lineage>
        <taxon>Bacteria</taxon>
        <taxon>Pseudomonadati</taxon>
        <taxon>Bacteroidota</taxon>
        <taxon>Cytophagia</taxon>
        <taxon>Cytophagales</taxon>
        <taxon>Cyclobacteriaceae</taxon>
        <taxon>Belliella</taxon>
    </lineage>
</organism>
<proteinExistence type="predicted"/>
<feature type="signal peptide" evidence="1">
    <location>
        <begin position="1"/>
        <end position="20"/>
    </location>
</feature>